<evidence type="ECO:0000313" key="12">
    <source>
        <dbReference type="Proteomes" id="UP000717328"/>
    </source>
</evidence>
<dbReference type="PANTHER" id="PTHR33407:SF9">
    <property type="entry name" value="PECTATE LYASE F-RELATED"/>
    <property type="match status" value="1"/>
</dbReference>
<sequence>MVAERLSSRISSRPPTVISVNSRVDYFLTQNVKGKLYRSCGNCSKSYTRSVVIDNVCLKNGGEAAGINSNFGDTATLTNIKTSGKPTSANVCCTYKGVASGSEPSKIGCGDSFSACNYKASSVGSC</sequence>
<comment type="similarity">
    <text evidence="4 10">Belongs to the polysaccharide lyase 3 family.</text>
</comment>
<organism evidence="11 12">
    <name type="scientific">Sphagnurus paluster</name>
    <dbReference type="NCBI Taxonomy" id="117069"/>
    <lineage>
        <taxon>Eukaryota</taxon>
        <taxon>Fungi</taxon>
        <taxon>Dikarya</taxon>
        <taxon>Basidiomycota</taxon>
        <taxon>Agaricomycotina</taxon>
        <taxon>Agaricomycetes</taxon>
        <taxon>Agaricomycetidae</taxon>
        <taxon>Agaricales</taxon>
        <taxon>Tricholomatineae</taxon>
        <taxon>Lyophyllaceae</taxon>
        <taxon>Sphagnurus</taxon>
    </lineage>
</organism>
<evidence type="ECO:0000256" key="5">
    <source>
        <dbReference type="ARBA" id="ARBA00022525"/>
    </source>
</evidence>
<dbReference type="GO" id="GO:0045490">
    <property type="term" value="P:pectin catabolic process"/>
    <property type="evidence" value="ECO:0007669"/>
    <property type="project" value="TreeGrafter"/>
</dbReference>
<evidence type="ECO:0000256" key="2">
    <source>
        <dbReference type="ARBA" id="ARBA00001913"/>
    </source>
</evidence>
<keyword evidence="12" id="KW-1185">Reference proteome</keyword>
<dbReference type="EMBL" id="JABCKI010006595">
    <property type="protein sequence ID" value="KAG5634157.1"/>
    <property type="molecule type" value="Genomic_DNA"/>
</dbReference>
<reference evidence="11" key="1">
    <citation type="submission" date="2021-02" db="EMBL/GenBank/DDBJ databases">
        <authorList>
            <person name="Nieuwenhuis M."/>
            <person name="Van De Peppel L.J.J."/>
        </authorList>
    </citation>
    <scope>NUCLEOTIDE SEQUENCE</scope>
    <source>
        <strain evidence="11">D49</strain>
    </source>
</reference>
<dbReference type="Proteomes" id="UP000717328">
    <property type="component" value="Unassembled WGS sequence"/>
</dbReference>
<comment type="function">
    <text evidence="9 10">Pectinolytic enzyme consist of four classes of enzymes: pectin lyase, polygalacturonase, pectin methylesterase and rhamnogalacturonase. Among pectinolytic enzymes, pectin lyase is the most important in depolymerization of pectin, since it cleaves internal glycosidic bonds of highly methylated pectins. Favors pectate, the anion, over pectin, the methyl ester.</text>
</comment>
<dbReference type="Gene3D" id="2.160.20.10">
    <property type="entry name" value="Single-stranded right-handed beta-helix, Pectin lyase-like"/>
    <property type="match status" value="1"/>
</dbReference>
<keyword evidence="6" id="KW-0732">Signal</keyword>
<dbReference type="PANTHER" id="PTHR33407">
    <property type="entry name" value="PECTATE LYASE F-RELATED"/>
    <property type="match status" value="1"/>
</dbReference>
<comment type="subcellular location">
    <subcellularLocation>
        <location evidence="3 10">Secreted</location>
    </subcellularLocation>
</comment>
<keyword evidence="8 10" id="KW-0456">Lyase</keyword>
<accession>A0A9P7FLW5</accession>
<dbReference type="EC" id="4.2.2.2" evidence="10"/>
<reference evidence="11" key="2">
    <citation type="submission" date="2021-10" db="EMBL/GenBank/DDBJ databases">
        <title>Phylogenomics reveals ancestral predisposition of the termite-cultivated fungus Termitomyces towards a domesticated lifestyle.</title>
        <authorList>
            <person name="Auxier B."/>
            <person name="Grum-Grzhimaylo A."/>
            <person name="Cardenas M.E."/>
            <person name="Lodge J.D."/>
            <person name="Laessoe T."/>
            <person name="Pedersen O."/>
            <person name="Smith M.E."/>
            <person name="Kuyper T.W."/>
            <person name="Franco-Molano E.A."/>
            <person name="Baroni T.J."/>
            <person name="Aanen D.K."/>
        </authorList>
    </citation>
    <scope>NUCLEOTIDE SEQUENCE</scope>
    <source>
        <strain evidence="11">D49</strain>
    </source>
</reference>
<dbReference type="OrthoDB" id="441042at2759"/>
<dbReference type="Pfam" id="PF03211">
    <property type="entry name" value="Pectate_lyase"/>
    <property type="match status" value="1"/>
</dbReference>
<evidence type="ECO:0000256" key="10">
    <source>
        <dbReference type="RuleBase" id="RU367009"/>
    </source>
</evidence>
<keyword evidence="5 10" id="KW-0964">Secreted</keyword>
<dbReference type="SUPFAM" id="SSF51126">
    <property type="entry name" value="Pectin lyase-like"/>
    <property type="match status" value="1"/>
</dbReference>
<evidence type="ECO:0000256" key="8">
    <source>
        <dbReference type="ARBA" id="ARBA00023239"/>
    </source>
</evidence>
<dbReference type="GO" id="GO:0005576">
    <property type="term" value="C:extracellular region"/>
    <property type="evidence" value="ECO:0007669"/>
    <property type="project" value="UniProtKB-SubCell"/>
</dbReference>
<evidence type="ECO:0000256" key="1">
    <source>
        <dbReference type="ARBA" id="ARBA00000695"/>
    </source>
</evidence>
<evidence type="ECO:0000313" key="11">
    <source>
        <dbReference type="EMBL" id="KAG5634157.1"/>
    </source>
</evidence>
<comment type="catalytic activity">
    <reaction evidence="1 10">
        <text>Eliminative cleavage of (1-&gt;4)-alpha-D-galacturonan to give oligosaccharides with 4-deoxy-alpha-D-galact-4-enuronosyl groups at their non-reducing ends.</text>
        <dbReference type="EC" id="4.2.2.2"/>
    </reaction>
</comment>
<evidence type="ECO:0000256" key="4">
    <source>
        <dbReference type="ARBA" id="ARBA00006463"/>
    </source>
</evidence>
<comment type="cofactor">
    <cofactor evidence="2 10">
        <name>Ca(2+)</name>
        <dbReference type="ChEBI" id="CHEBI:29108"/>
    </cofactor>
</comment>
<dbReference type="GO" id="GO:0030570">
    <property type="term" value="F:pectate lyase activity"/>
    <property type="evidence" value="ECO:0007669"/>
    <property type="project" value="UniProtKB-UniRule"/>
</dbReference>
<dbReference type="InterPro" id="IPR012334">
    <property type="entry name" value="Pectin_lyas_fold"/>
</dbReference>
<evidence type="ECO:0000256" key="7">
    <source>
        <dbReference type="ARBA" id="ARBA00022837"/>
    </source>
</evidence>
<proteinExistence type="inferred from homology"/>
<keyword evidence="7 10" id="KW-0106">Calcium</keyword>
<dbReference type="AlphaFoldDB" id="A0A9P7FLW5"/>
<protein>
    <recommendedName>
        <fullName evidence="10">Pectate lyase</fullName>
        <ecNumber evidence="10">4.2.2.2</ecNumber>
    </recommendedName>
</protein>
<gene>
    <name evidence="11" type="ORF">H0H81_003125</name>
</gene>
<comment type="caution">
    <text evidence="11">The sequence shown here is derived from an EMBL/GenBank/DDBJ whole genome shotgun (WGS) entry which is preliminary data.</text>
</comment>
<evidence type="ECO:0000256" key="9">
    <source>
        <dbReference type="ARBA" id="ARBA00025679"/>
    </source>
</evidence>
<name>A0A9P7FLW5_9AGAR</name>
<evidence type="ECO:0000256" key="3">
    <source>
        <dbReference type="ARBA" id="ARBA00004613"/>
    </source>
</evidence>
<dbReference type="InterPro" id="IPR011050">
    <property type="entry name" value="Pectin_lyase_fold/virulence"/>
</dbReference>
<evidence type="ECO:0000256" key="6">
    <source>
        <dbReference type="ARBA" id="ARBA00022729"/>
    </source>
</evidence>
<dbReference type="InterPro" id="IPR004898">
    <property type="entry name" value="Pectate_lyase_PlyH/PlyE-like"/>
</dbReference>